<dbReference type="Gene3D" id="3.30.9.10">
    <property type="entry name" value="D-Amino Acid Oxidase, subunit A, domain 2"/>
    <property type="match status" value="1"/>
</dbReference>
<dbReference type="Gene3D" id="3.50.50.60">
    <property type="entry name" value="FAD/NAD(P)-binding domain"/>
    <property type="match status" value="1"/>
</dbReference>
<dbReference type="NCBIfam" id="NF006091">
    <property type="entry name" value="PRK08243.1"/>
    <property type="match status" value="1"/>
</dbReference>
<accession>A0A372G654</accession>
<dbReference type="RefSeq" id="WP_117226382.1">
    <property type="nucleotide sequence ID" value="NZ_CP061725.1"/>
</dbReference>
<keyword evidence="4" id="KW-0560">Oxidoreductase</keyword>
<dbReference type="Proteomes" id="UP000262621">
    <property type="component" value="Unassembled WGS sequence"/>
</dbReference>
<protein>
    <submittedName>
        <fullName evidence="4">4-hydroxybenzoate 3-monooxygenase</fullName>
    </submittedName>
</protein>
<organism evidence="4 5">
    <name type="scientific">Micromonospora craniellae</name>
    <dbReference type="NCBI Taxonomy" id="2294034"/>
    <lineage>
        <taxon>Bacteria</taxon>
        <taxon>Bacillati</taxon>
        <taxon>Actinomycetota</taxon>
        <taxon>Actinomycetes</taxon>
        <taxon>Micromonosporales</taxon>
        <taxon>Micromonosporaceae</taxon>
        <taxon>Micromonospora</taxon>
    </lineage>
</organism>
<keyword evidence="2" id="KW-0274">FAD</keyword>
<feature type="domain" description="FAD-binding" evidence="3">
    <location>
        <begin position="2"/>
        <end position="330"/>
    </location>
</feature>
<dbReference type="InterPro" id="IPR036188">
    <property type="entry name" value="FAD/NAD-bd_sf"/>
</dbReference>
<gene>
    <name evidence="4" type="ORF">D0Q02_03100</name>
</gene>
<dbReference type="EMBL" id="QVFU01000001">
    <property type="protein sequence ID" value="RFS48473.1"/>
    <property type="molecule type" value="Genomic_DNA"/>
</dbReference>
<dbReference type="PRINTS" id="PR00420">
    <property type="entry name" value="RNGMNOXGNASE"/>
</dbReference>
<dbReference type="GO" id="GO:0071949">
    <property type="term" value="F:FAD binding"/>
    <property type="evidence" value="ECO:0007669"/>
    <property type="project" value="InterPro"/>
</dbReference>
<evidence type="ECO:0000313" key="5">
    <source>
        <dbReference type="Proteomes" id="UP000262621"/>
    </source>
</evidence>
<evidence type="ECO:0000256" key="2">
    <source>
        <dbReference type="ARBA" id="ARBA00022827"/>
    </source>
</evidence>
<name>A0A372G654_9ACTN</name>
<dbReference type="AlphaFoldDB" id="A0A372G654"/>
<dbReference type="PANTHER" id="PTHR43004:SF3">
    <property type="entry name" value="P-HYDROXYBENZOATE HYDROXYLASE"/>
    <property type="match status" value="1"/>
</dbReference>
<sequence length="385" mass="42205">MRTQVCVIGAGPAGLTLAHLLHRQGIECVVIEAQSQAHIESRVRAGVLEQPTVDLLTEIGLADRLRREGMLHHGINLRFDGATHRIDFAELTGGQAITVYAQQELVKDLIASLAPPILFEVDSVRVDDTRVSFVHEGVERTVDCDFVAGCDGFHGVSRASIPTGALSAYERVYPCAWLGILARTKPAAEELIYARHPDGFALHSMRGPTVTRQYLQVPPDTSLTDWPDDRIWAALSRRLGEPGLEQGEIFDRGVTALRSFVVEPMRHGSLFLVGDSAHIVPATGAKGLNLAVADAVALSYGLGAHYAGTPDELAKYSARCLRRVWQVQHFSWWMTALLHNLTGTDAFDERLRHAELDRVVAAPSAARNLAENYVGLPFAVGWSWR</sequence>
<dbReference type="SUPFAM" id="SSF51905">
    <property type="entry name" value="FAD/NAD(P)-binding domain"/>
    <property type="match status" value="1"/>
</dbReference>
<dbReference type="InterPro" id="IPR050641">
    <property type="entry name" value="RIFMO-like"/>
</dbReference>
<dbReference type="PANTHER" id="PTHR43004">
    <property type="entry name" value="TRK SYSTEM POTASSIUM UPTAKE PROTEIN"/>
    <property type="match status" value="1"/>
</dbReference>
<dbReference type="SUPFAM" id="SSF54373">
    <property type="entry name" value="FAD-linked reductases, C-terminal domain"/>
    <property type="match status" value="1"/>
</dbReference>
<dbReference type="GO" id="GO:0016709">
    <property type="term" value="F:oxidoreductase activity, acting on paired donors, with incorporation or reduction of molecular oxygen, NAD(P)H as one donor, and incorporation of one atom of oxygen"/>
    <property type="evidence" value="ECO:0007669"/>
    <property type="project" value="UniProtKB-ARBA"/>
</dbReference>
<keyword evidence="4" id="KW-0503">Monooxygenase</keyword>
<comment type="caution">
    <text evidence="4">The sequence shown here is derived from an EMBL/GenBank/DDBJ whole genome shotgun (WGS) entry which is preliminary data.</text>
</comment>
<reference evidence="4 5" key="1">
    <citation type="submission" date="2018-08" db="EMBL/GenBank/DDBJ databases">
        <title>Verrucosispora craniellae sp. nov., isolated from a marine sponge in the South China Sea.</title>
        <authorList>
            <person name="Li L."/>
            <person name="Lin H.W."/>
        </authorList>
    </citation>
    <scope>NUCLEOTIDE SEQUENCE [LARGE SCALE GENOMIC DNA]</scope>
    <source>
        <strain evidence="4 5">LHW63014</strain>
    </source>
</reference>
<evidence type="ECO:0000256" key="1">
    <source>
        <dbReference type="ARBA" id="ARBA00022630"/>
    </source>
</evidence>
<keyword evidence="5" id="KW-1185">Reference proteome</keyword>
<proteinExistence type="predicted"/>
<dbReference type="Pfam" id="PF01494">
    <property type="entry name" value="FAD_binding_3"/>
    <property type="match status" value="1"/>
</dbReference>
<dbReference type="OrthoDB" id="3647401at2"/>
<dbReference type="InterPro" id="IPR002938">
    <property type="entry name" value="FAD-bd"/>
</dbReference>
<evidence type="ECO:0000259" key="3">
    <source>
        <dbReference type="Pfam" id="PF01494"/>
    </source>
</evidence>
<evidence type="ECO:0000313" key="4">
    <source>
        <dbReference type="EMBL" id="RFS48473.1"/>
    </source>
</evidence>
<keyword evidence="1" id="KW-0285">Flavoprotein</keyword>